<feature type="transmembrane region" description="Helical" evidence="5">
    <location>
        <begin position="16"/>
        <end position="35"/>
    </location>
</feature>
<dbReference type="PROSITE" id="PS50111">
    <property type="entry name" value="CHEMOTAXIS_TRANSDUC_2"/>
    <property type="match status" value="1"/>
</dbReference>
<dbReference type="Gene3D" id="1.10.287.950">
    <property type="entry name" value="Methyl-accepting chemotaxis protein"/>
    <property type="match status" value="1"/>
</dbReference>
<evidence type="ECO:0000259" key="7">
    <source>
        <dbReference type="PROSITE" id="PS50885"/>
    </source>
</evidence>
<evidence type="ECO:0000313" key="8">
    <source>
        <dbReference type="EMBL" id="MTW11453.1"/>
    </source>
</evidence>
<feature type="domain" description="HAMP" evidence="7">
    <location>
        <begin position="341"/>
        <end position="393"/>
    </location>
</feature>
<feature type="transmembrane region" description="Helical" evidence="5">
    <location>
        <begin position="319"/>
        <end position="340"/>
    </location>
</feature>
<dbReference type="InterPro" id="IPR003660">
    <property type="entry name" value="HAMP_dom"/>
</dbReference>
<sequence>MNPSSLLGQLKLGHKFMILGLIAALLAIIPAYLYMREAGKVLQAYEDEHTGLPVVVDGLKVVQTTQQHRGLAALVLGGVKGMEEKRRAKQAEADAAYARLEKAAAAIGDKAIIDAFAAAKQEWETLRNNVTEGKITVPQSYAGHTGLIPKLLKVNELIGDSYGLSLDPDKDSYQLIQSMFYQLPWLTEETGKTRAKGAGLLAKKEATAEDRMTEAAIMSRVSDRLDQTMTAFSKAASANPDIDAKLGAKLREAAAAARNIVELGTEQIVKADPLTYSGEEWVAKCTAAIDMQFAVNEAAAKEIDSMLAEKIAGFTKQRWIMIVSMVGLFALAGWICVLIARSVTVPLQNAIAVADEVAKGKLDNDIDVGPPNEVGQLLRSLRTMSESLRCIVTDVRASVDQINAASRDIATGNADVSSRLESQASNLEETASSMEELTSTVKQNADNARQANQLVHSAADVAGKGGAVVSQVVTTMGEINDSSRKIVDIIGVIDGIAFQTNILALNAAVEAARAGEQGRGFAVVASEVRNLAQRSASAAKEIKDLINHSVDRVETGNRLVGEAGHAMEEVLKSVQSITAIMQDIATASAEQGNGIEQINMAVTQMDDTTQQNAALVEQTAAASASLQDQAQTLVKAISIFTLGNEDGGTAVLASRLAPAAGKRRMPGNVRALRAASV</sequence>
<reference evidence="8 9" key="1">
    <citation type="submission" date="2019-11" db="EMBL/GenBank/DDBJ databases">
        <title>Type strains purchased from KCTC, JCM and DSMZ.</title>
        <authorList>
            <person name="Lu H."/>
        </authorList>
    </citation>
    <scope>NUCLEOTIDE SEQUENCE [LARGE SCALE GENOMIC DNA]</scope>
    <source>
        <strain evidence="8 9">JCM 31587</strain>
    </source>
</reference>
<keyword evidence="5" id="KW-0812">Transmembrane</keyword>
<dbReference type="CDD" id="cd06225">
    <property type="entry name" value="HAMP"/>
    <property type="match status" value="1"/>
</dbReference>
<dbReference type="EMBL" id="WNKX01000008">
    <property type="protein sequence ID" value="MTW11453.1"/>
    <property type="molecule type" value="Genomic_DNA"/>
</dbReference>
<dbReference type="PANTHER" id="PTHR43531">
    <property type="entry name" value="PROTEIN ICFG"/>
    <property type="match status" value="1"/>
</dbReference>
<dbReference type="AlphaFoldDB" id="A0A6L6QIK7"/>
<keyword evidence="2" id="KW-0488">Methylation</keyword>
<evidence type="ECO:0000259" key="6">
    <source>
        <dbReference type="PROSITE" id="PS50111"/>
    </source>
</evidence>
<keyword evidence="5" id="KW-1133">Transmembrane helix</keyword>
<dbReference type="InterPro" id="IPR013587">
    <property type="entry name" value="Nitrate/nitrite_sensing"/>
</dbReference>
<comment type="caution">
    <text evidence="8">The sequence shown here is derived from an EMBL/GenBank/DDBJ whole genome shotgun (WGS) entry which is preliminary data.</text>
</comment>
<dbReference type="GO" id="GO:0005886">
    <property type="term" value="C:plasma membrane"/>
    <property type="evidence" value="ECO:0007669"/>
    <property type="project" value="TreeGrafter"/>
</dbReference>
<evidence type="ECO:0000256" key="1">
    <source>
        <dbReference type="ARBA" id="ARBA00004370"/>
    </source>
</evidence>
<dbReference type="InterPro" id="IPR004090">
    <property type="entry name" value="Chemotax_Me-accpt_rcpt"/>
</dbReference>
<dbReference type="Pfam" id="PF00015">
    <property type="entry name" value="MCPsignal"/>
    <property type="match status" value="1"/>
</dbReference>
<dbReference type="CDD" id="cd11386">
    <property type="entry name" value="MCP_signal"/>
    <property type="match status" value="1"/>
</dbReference>
<dbReference type="GO" id="GO:0006935">
    <property type="term" value="P:chemotaxis"/>
    <property type="evidence" value="ECO:0007669"/>
    <property type="project" value="InterPro"/>
</dbReference>
<name>A0A6L6QIK7_9BURK</name>
<dbReference type="Pfam" id="PF08376">
    <property type="entry name" value="NIT"/>
    <property type="match status" value="1"/>
</dbReference>
<dbReference type="GO" id="GO:0007165">
    <property type="term" value="P:signal transduction"/>
    <property type="evidence" value="ECO:0007669"/>
    <property type="project" value="UniProtKB-KW"/>
</dbReference>
<dbReference type="SMART" id="SM00304">
    <property type="entry name" value="HAMP"/>
    <property type="match status" value="1"/>
</dbReference>
<evidence type="ECO:0000256" key="2">
    <source>
        <dbReference type="ARBA" id="ARBA00022481"/>
    </source>
</evidence>
<keyword evidence="5" id="KW-0472">Membrane</keyword>
<dbReference type="PRINTS" id="PR00260">
    <property type="entry name" value="CHEMTRNSDUCR"/>
</dbReference>
<feature type="domain" description="Methyl-accepting transducer" evidence="6">
    <location>
        <begin position="398"/>
        <end position="627"/>
    </location>
</feature>
<evidence type="ECO:0000313" key="9">
    <source>
        <dbReference type="Proteomes" id="UP000472320"/>
    </source>
</evidence>
<dbReference type="Proteomes" id="UP000472320">
    <property type="component" value="Unassembled WGS sequence"/>
</dbReference>
<dbReference type="RefSeq" id="WP_155454412.1">
    <property type="nucleotide sequence ID" value="NZ_WNKX01000008.1"/>
</dbReference>
<keyword evidence="4" id="KW-0807">Transducer</keyword>
<dbReference type="Pfam" id="PF00672">
    <property type="entry name" value="HAMP"/>
    <property type="match status" value="1"/>
</dbReference>
<accession>A0A6L6QIK7</accession>
<organism evidence="8 9">
    <name type="scientific">Massilia eburnea</name>
    <dbReference type="NCBI Taxonomy" id="1776165"/>
    <lineage>
        <taxon>Bacteria</taxon>
        <taxon>Pseudomonadati</taxon>
        <taxon>Pseudomonadota</taxon>
        <taxon>Betaproteobacteria</taxon>
        <taxon>Burkholderiales</taxon>
        <taxon>Oxalobacteraceae</taxon>
        <taxon>Telluria group</taxon>
        <taxon>Massilia</taxon>
    </lineage>
</organism>
<proteinExistence type="inferred from homology"/>
<dbReference type="PANTHER" id="PTHR43531:SF14">
    <property type="entry name" value="METHYL-ACCEPTING CHEMOTAXIS PROTEIN I-RELATED"/>
    <property type="match status" value="1"/>
</dbReference>
<dbReference type="SUPFAM" id="SSF58104">
    <property type="entry name" value="Methyl-accepting chemotaxis protein (MCP) signaling domain"/>
    <property type="match status" value="1"/>
</dbReference>
<comment type="similarity">
    <text evidence="3">Belongs to the methyl-accepting chemotaxis (MCP) protein family.</text>
</comment>
<comment type="subcellular location">
    <subcellularLocation>
        <location evidence="1">Membrane</location>
    </subcellularLocation>
</comment>
<evidence type="ECO:0000256" key="3">
    <source>
        <dbReference type="ARBA" id="ARBA00029447"/>
    </source>
</evidence>
<evidence type="ECO:0000256" key="4">
    <source>
        <dbReference type="PROSITE-ProRule" id="PRU00284"/>
    </source>
</evidence>
<gene>
    <name evidence="8" type="ORF">GM658_12680</name>
</gene>
<dbReference type="InterPro" id="IPR004089">
    <property type="entry name" value="MCPsignal_dom"/>
</dbReference>
<dbReference type="OrthoDB" id="343520at2"/>
<evidence type="ECO:0000256" key="5">
    <source>
        <dbReference type="SAM" id="Phobius"/>
    </source>
</evidence>
<dbReference type="PROSITE" id="PS50885">
    <property type="entry name" value="HAMP"/>
    <property type="match status" value="1"/>
</dbReference>
<protein>
    <submittedName>
        <fullName evidence="8">HAMP domain-containing protein</fullName>
    </submittedName>
</protein>
<dbReference type="FunFam" id="1.10.287.950:FF:000001">
    <property type="entry name" value="Methyl-accepting chemotaxis sensory transducer"/>
    <property type="match status" value="1"/>
</dbReference>
<dbReference type="GO" id="GO:0004888">
    <property type="term" value="F:transmembrane signaling receptor activity"/>
    <property type="evidence" value="ECO:0007669"/>
    <property type="project" value="InterPro"/>
</dbReference>
<keyword evidence="9" id="KW-1185">Reference proteome</keyword>
<dbReference type="InterPro" id="IPR051310">
    <property type="entry name" value="MCP_chemotaxis"/>
</dbReference>
<dbReference type="SMART" id="SM00283">
    <property type="entry name" value="MA"/>
    <property type="match status" value="1"/>
</dbReference>